<feature type="region of interest" description="Disordered" evidence="6">
    <location>
        <begin position="282"/>
        <end position="302"/>
    </location>
</feature>
<sequence>MGNKSSNIEAQDTTPFDILEIEPGCSKEEIRKAYLSMLLKYHPTRNKDSSDQKVMEIKDAYEALISGDYKPKCRLDLSLYTEHYFIARREQFYDTVDNFIKKLLIEEPEANYPNFKSINHKKFYDFFSKFKTQRFFTKDKVINKELQKEFNDKVKVIIDIIKKYDVRTIKEVKKTEKINIQKEAKIKAKKERITNFNCNECQKGFKNVKQYINHLSSKKHCTKLNWSEEIKEIEIKKIINSLNLTKEENLEEKETEIDKEVKRNERLLEELYIGMNKKSSLEENIEDKPKTRKKTKKPAEKLEEEIESELKYDKLNEEEIKNKKREKKLRNKAKEIEKLTKCTLCKLSFHSRNRLFLHLNDEHYKSKKSK</sequence>
<dbReference type="InterPro" id="IPR051964">
    <property type="entry name" value="Chaperone_stress_response"/>
</dbReference>
<dbReference type="Pfam" id="PF12171">
    <property type="entry name" value="zf-C2H2_jaz"/>
    <property type="match status" value="1"/>
</dbReference>
<dbReference type="OrthoDB" id="2191416at2759"/>
<evidence type="ECO:0000259" key="7">
    <source>
        <dbReference type="PROSITE" id="PS50076"/>
    </source>
</evidence>
<reference evidence="9 10" key="2">
    <citation type="submission" date="2014-03" db="EMBL/GenBank/DDBJ databases">
        <title>The Genome Sequence of Anncaliia algerae insect isolate PRA339.</title>
        <authorList>
            <consortium name="The Broad Institute Genome Sequencing Platform"/>
            <consortium name="The Broad Institute Genome Sequencing Center for Infectious Disease"/>
            <person name="Cuomo C."/>
            <person name="Becnel J."/>
            <person name="Sanscrainte N."/>
            <person name="Walker B."/>
            <person name="Young S.K."/>
            <person name="Zeng Q."/>
            <person name="Gargeya S."/>
            <person name="Fitzgerald M."/>
            <person name="Haas B."/>
            <person name="Abouelleil A."/>
            <person name="Alvarado L."/>
            <person name="Arachchi H.M."/>
            <person name="Berlin A.M."/>
            <person name="Chapman S.B."/>
            <person name="Dewar J."/>
            <person name="Goldberg J."/>
            <person name="Griggs A."/>
            <person name="Gujja S."/>
            <person name="Hansen M."/>
            <person name="Howarth C."/>
            <person name="Imamovic A."/>
            <person name="Larimer J."/>
            <person name="McCowan C."/>
            <person name="Murphy C."/>
            <person name="Neiman D."/>
            <person name="Pearson M."/>
            <person name="Priest M."/>
            <person name="Roberts A."/>
            <person name="Saif S."/>
            <person name="Shea T."/>
            <person name="Sisk P."/>
            <person name="Sykes S."/>
            <person name="Wortman J."/>
            <person name="Nusbaum C."/>
            <person name="Birren B."/>
        </authorList>
    </citation>
    <scope>NUCLEOTIDE SEQUENCE [LARGE SCALE GENOMIC DNA]</scope>
    <source>
        <strain evidence="9 10">PRA339</strain>
    </source>
</reference>
<dbReference type="PROSITE" id="PS50076">
    <property type="entry name" value="DNAJ_2"/>
    <property type="match status" value="1"/>
</dbReference>
<keyword evidence="1" id="KW-0479">Metal-binding</keyword>
<dbReference type="VEuPathDB" id="MicrosporidiaDB:H312_02132"/>
<evidence type="ECO:0000259" key="8">
    <source>
        <dbReference type="PROSITE" id="PS50157"/>
    </source>
</evidence>
<name>A0A059F0E4_9MICR</name>
<evidence type="ECO:0008006" key="11">
    <source>
        <dbReference type="Google" id="ProtNLM"/>
    </source>
</evidence>
<evidence type="ECO:0000256" key="4">
    <source>
        <dbReference type="PROSITE-ProRule" id="PRU00042"/>
    </source>
</evidence>
<keyword evidence="2 4" id="KW-0863">Zinc-finger</keyword>
<evidence type="ECO:0000313" key="10">
    <source>
        <dbReference type="Proteomes" id="UP000030655"/>
    </source>
</evidence>
<dbReference type="CDD" id="cd06257">
    <property type="entry name" value="DnaJ"/>
    <property type="match status" value="1"/>
</dbReference>
<dbReference type="PANTHER" id="PTHR44029:SF1">
    <property type="entry name" value="DNAJ HOMOLOG SUBFAMILY C MEMBER 21"/>
    <property type="match status" value="1"/>
</dbReference>
<evidence type="ECO:0000256" key="2">
    <source>
        <dbReference type="ARBA" id="ARBA00022771"/>
    </source>
</evidence>
<feature type="domain" description="J" evidence="7">
    <location>
        <begin position="14"/>
        <end position="97"/>
    </location>
</feature>
<dbReference type="Pfam" id="PF00226">
    <property type="entry name" value="DnaJ"/>
    <property type="match status" value="1"/>
</dbReference>
<dbReference type="EMBL" id="KK365180">
    <property type="protein sequence ID" value="KCZ80456.1"/>
    <property type="molecule type" value="Genomic_DNA"/>
</dbReference>
<keyword evidence="5" id="KW-0175">Coiled coil</keyword>
<dbReference type="InterPro" id="IPR001623">
    <property type="entry name" value="DnaJ_domain"/>
</dbReference>
<evidence type="ECO:0000256" key="6">
    <source>
        <dbReference type="SAM" id="MobiDB-lite"/>
    </source>
</evidence>
<dbReference type="Proteomes" id="UP000030655">
    <property type="component" value="Unassembled WGS sequence"/>
</dbReference>
<evidence type="ECO:0000313" key="9">
    <source>
        <dbReference type="EMBL" id="KCZ80456.1"/>
    </source>
</evidence>
<evidence type="ECO:0000256" key="3">
    <source>
        <dbReference type="ARBA" id="ARBA00022833"/>
    </source>
</evidence>
<dbReference type="SMART" id="SM00271">
    <property type="entry name" value="DnaJ"/>
    <property type="match status" value="1"/>
</dbReference>
<organism evidence="9 10">
    <name type="scientific">Anncaliia algerae PRA339</name>
    <dbReference type="NCBI Taxonomy" id="1288291"/>
    <lineage>
        <taxon>Eukaryota</taxon>
        <taxon>Fungi</taxon>
        <taxon>Fungi incertae sedis</taxon>
        <taxon>Microsporidia</taxon>
        <taxon>Tubulinosematoidea</taxon>
        <taxon>Tubulinosematidae</taxon>
        <taxon>Anncaliia</taxon>
    </lineage>
</organism>
<evidence type="ECO:0000256" key="1">
    <source>
        <dbReference type="ARBA" id="ARBA00022723"/>
    </source>
</evidence>
<dbReference type="AlphaFoldDB" id="A0A059F0E4"/>
<feature type="coiled-coil region" evidence="5">
    <location>
        <begin position="243"/>
        <end position="270"/>
    </location>
</feature>
<reference evidence="10" key="1">
    <citation type="submission" date="2013-02" db="EMBL/GenBank/DDBJ databases">
        <authorList>
            <consortium name="The Broad Institute Genome Sequencing Platform"/>
            <person name="Cuomo C."/>
            <person name="Becnel J."/>
            <person name="Sanscrainte N."/>
            <person name="Walker B."/>
            <person name="Young S.K."/>
            <person name="Zeng Q."/>
            <person name="Gargeya S."/>
            <person name="Fitzgerald M."/>
            <person name="Haas B."/>
            <person name="Abouelleil A."/>
            <person name="Alvarado L."/>
            <person name="Arachchi H.M."/>
            <person name="Berlin A.M."/>
            <person name="Chapman S.B."/>
            <person name="Dewar J."/>
            <person name="Goldberg J."/>
            <person name="Griggs A."/>
            <person name="Gujja S."/>
            <person name="Hansen M."/>
            <person name="Howarth C."/>
            <person name="Imamovic A."/>
            <person name="Larimer J."/>
            <person name="McCowan C."/>
            <person name="Murphy C."/>
            <person name="Neiman D."/>
            <person name="Pearson M."/>
            <person name="Priest M."/>
            <person name="Roberts A."/>
            <person name="Saif S."/>
            <person name="Shea T."/>
            <person name="Sisk P."/>
            <person name="Sykes S."/>
            <person name="Wortman J."/>
            <person name="Nusbaum C."/>
            <person name="Birren B."/>
        </authorList>
    </citation>
    <scope>NUCLEOTIDE SEQUENCE [LARGE SCALE GENOMIC DNA]</scope>
    <source>
        <strain evidence="10">PRA339</strain>
    </source>
</reference>
<dbReference type="SUPFAM" id="SSF57667">
    <property type="entry name" value="beta-beta-alpha zinc fingers"/>
    <property type="match status" value="1"/>
</dbReference>
<dbReference type="Gene3D" id="1.10.287.110">
    <property type="entry name" value="DnaJ domain"/>
    <property type="match status" value="1"/>
</dbReference>
<keyword evidence="10" id="KW-1185">Reference proteome</keyword>
<dbReference type="PROSITE" id="PS50157">
    <property type="entry name" value="ZINC_FINGER_C2H2_2"/>
    <property type="match status" value="2"/>
</dbReference>
<feature type="domain" description="C2H2-type" evidence="8">
    <location>
        <begin position="196"/>
        <end position="220"/>
    </location>
</feature>
<gene>
    <name evidence="9" type="ORF">H312_02132</name>
</gene>
<dbReference type="InterPro" id="IPR022755">
    <property type="entry name" value="Znf_C2H2_jaz"/>
</dbReference>
<feature type="domain" description="C2H2-type" evidence="8">
    <location>
        <begin position="340"/>
        <end position="368"/>
    </location>
</feature>
<dbReference type="PRINTS" id="PR00625">
    <property type="entry name" value="JDOMAIN"/>
</dbReference>
<dbReference type="InterPro" id="IPR036869">
    <property type="entry name" value="J_dom_sf"/>
</dbReference>
<accession>A0A059F0E4</accession>
<dbReference type="GO" id="GO:0008270">
    <property type="term" value="F:zinc ion binding"/>
    <property type="evidence" value="ECO:0007669"/>
    <property type="project" value="UniProtKB-KW"/>
</dbReference>
<dbReference type="PROSITE" id="PS00028">
    <property type="entry name" value="ZINC_FINGER_C2H2_1"/>
    <property type="match status" value="2"/>
</dbReference>
<dbReference type="GO" id="GO:0005737">
    <property type="term" value="C:cytoplasm"/>
    <property type="evidence" value="ECO:0007669"/>
    <property type="project" value="TreeGrafter"/>
</dbReference>
<dbReference type="InterPro" id="IPR013087">
    <property type="entry name" value="Znf_C2H2_type"/>
</dbReference>
<dbReference type="SUPFAM" id="SSF46565">
    <property type="entry name" value="Chaperone J-domain"/>
    <property type="match status" value="1"/>
</dbReference>
<dbReference type="HOGENOM" id="CLU_747980_0_0_1"/>
<proteinExistence type="predicted"/>
<dbReference type="SMART" id="SM00355">
    <property type="entry name" value="ZnF_C2H2"/>
    <property type="match status" value="2"/>
</dbReference>
<dbReference type="STRING" id="1288291.A0A059F0E4"/>
<dbReference type="PANTHER" id="PTHR44029">
    <property type="entry name" value="DNAJ HOMOLOG SUBFAMILY C MEMBER 21"/>
    <property type="match status" value="1"/>
</dbReference>
<evidence type="ECO:0000256" key="5">
    <source>
        <dbReference type="SAM" id="Coils"/>
    </source>
</evidence>
<dbReference type="InterPro" id="IPR036236">
    <property type="entry name" value="Znf_C2H2_sf"/>
</dbReference>
<protein>
    <recommendedName>
        <fullName evidence="11">J domain-containing protein</fullName>
    </recommendedName>
</protein>
<keyword evidence="3" id="KW-0862">Zinc</keyword>